<evidence type="ECO:0000313" key="1">
    <source>
        <dbReference type="EMBL" id="KAK4113643.1"/>
    </source>
</evidence>
<comment type="caution">
    <text evidence="1">The sequence shown here is derived from an EMBL/GenBank/DDBJ whole genome shotgun (WGS) entry which is preliminary data.</text>
</comment>
<name>A0AAN6TFU1_9PEZI</name>
<proteinExistence type="predicted"/>
<organism evidence="1 2">
    <name type="scientific">Canariomyces notabilis</name>
    <dbReference type="NCBI Taxonomy" id="2074819"/>
    <lineage>
        <taxon>Eukaryota</taxon>
        <taxon>Fungi</taxon>
        <taxon>Dikarya</taxon>
        <taxon>Ascomycota</taxon>
        <taxon>Pezizomycotina</taxon>
        <taxon>Sordariomycetes</taxon>
        <taxon>Sordariomycetidae</taxon>
        <taxon>Sordariales</taxon>
        <taxon>Chaetomiaceae</taxon>
        <taxon>Canariomyces</taxon>
    </lineage>
</organism>
<dbReference type="GeneID" id="89934502"/>
<reference evidence="1" key="2">
    <citation type="submission" date="2023-05" db="EMBL/GenBank/DDBJ databases">
        <authorList>
            <consortium name="Lawrence Berkeley National Laboratory"/>
            <person name="Steindorff A."/>
            <person name="Hensen N."/>
            <person name="Bonometti L."/>
            <person name="Westerberg I."/>
            <person name="Brannstrom I.O."/>
            <person name="Guillou S."/>
            <person name="Cros-Aarteil S."/>
            <person name="Calhoun S."/>
            <person name="Haridas S."/>
            <person name="Kuo A."/>
            <person name="Mondo S."/>
            <person name="Pangilinan J."/>
            <person name="Riley R."/>
            <person name="Labutti K."/>
            <person name="Andreopoulos B."/>
            <person name="Lipzen A."/>
            <person name="Chen C."/>
            <person name="Yanf M."/>
            <person name="Daum C."/>
            <person name="Ng V."/>
            <person name="Clum A."/>
            <person name="Ohm R."/>
            <person name="Martin F."/>
            <person name="Silar P."/>
            <person name="Natvig D."/>
            <person name="Lalanne C."/>
            <person name="Gautier V."/>
            <person name="Ament-Velasquez S.L."/>
            <person name="Kruys A."/>
            <person name="Hutchinson M.I."/>
            <person name="Powell A.J."/>
            <person name="Barry K."/>
            <person name="Miller A.N."/>
            <person name="Grigoriev I.V."/>
            <person name="Debuchy R."/>
            <person name="Gladieux P."/>
            <person name="Thoren M.H."/>
            <person name="Johannesson H."/>
        </authorList>
    </citation>
    <scope>NUCLEOTIDE SEQUENCE</scope>
    <source>
        <strain evidence="1">CBS 508.74</strain>
    </source>
</reference>
<accession>A0AAN6TFU1</accession>
<dbReference type="Proteomes" id="UP001302812">
    <property type="component" value="Unassembled WGS sequence"/>
</dbReference>
<sequence>MEPGQDPAQSSSCLVFIPAATFFRVALSAGDLVLSGNICTSSSSLRRTDHLLVLVSLDDRWAAQQCSMRDVTIYQAQQVQAALRMYVCTLSCPVMGTPYRYLQEMASRCLRGSDFKKGISCSTMIWVSSPSLMSLGRPTWPVLVIFRPLIRVAGRGN</sequence>
<dbReference type="AlphaFoldDB" id="A0AAN6TFU1"/>
<dbReference type="RefSeq" id="XP_064671213.1">
    <property type="nucleotide sequence ID" value="XM_064810377.1"/>
</dbReference>
<protein>
    <submittedName>
        <fullName evidence="1">Uncharacterized protein</fullName>
    </submittedName>
</protein>
<reference evidence="1" key="1">
    <citation type="journal article" date="2023" name="Mol. Phylogenet. Evol.">
        <title>Genome-scale phylogeny and comparative genomics of the fungal order Sordariales.</title>
        <authorList>
            <person name="Hensen N."/>
            <person name="Bonometti L."/>
            <person name="Westerberg I."/>
            <person name="Brannstrom I.O."/>
            <person name="Guillou S."/>
            <person name="Cros-Aarteil S."/>
            <person name="Calhoun S."/>
            <person name="Haridas S."/>
            <person name="Kuo A."/>
            <person name="Mondo S."/>
            <person name="Pangilinan J."/>
            <person name="Riley R."/>
            <person name="LaButti K."/>
            <person name="Andreopoulos B."/>
            <person name="Lipzen A."/>
            <person name="Chen C."/>
            <person name="Yan M."/>
            <person name="Daum C."/>
            <person name="Ng V."/>
            <person name="Clum A."/>
            <person name="Steindorff A."/>
            <person name="Ohm R.A."/>
            <person name="Martin F."/>
            <person name="Silar P."/>
            <person name="Natvig D.O."/>
            <person name="Lalanne C."/>
            <person name="Gautier V."/>
            <person name="Ament-Velasquez S.L."/>
            <person name="Kruys A."/>
            <person name="Hutchinson M.I."/>
            <person name="Powell A.J."/>
            <person name="Barry K."/>
            <person name="Miller A.N."/>
            <person name="Grigoriev I.V."/>
            <person name="Debuchy R."/>
            <person name="Gladieux P."/>
            <person name="Hiltunen Thoren M."/>
            <person name="Johannesson H."/>
        </authorList>
    </citation>
    <scope>NUCLEOTIDE SEQUENCE</scope>
    <source>
        <strain evidence="1">CBS 508.74</strain>
    </source>
</reference>
<evidence type="ECO:0000313" key="2">
    <source>
        <dbReference type="Proteomes" id="UP001302812"/>
    </source>
</evidence>
<keyword evidence="2" id="KW-1185">Reference proteome</keyword>
<dbReference type="EMBL" id="MU853339">
    <property type="protein sequence ID" value="KAK4113643.1"/>
    <property type="molecule type" value="Genomic_DNA"/>
</dbReference>
<gene>
    <name evidence="1" type="ORF">N656DRAFT_634573</name>
</gene>